<dbReference type="InterPro" id="IPR008920">
    <property type="entry name" value="TF_FadR/GntR_C"/>
</dbReference>
<name>A0A1H5H702_9MICO</name>
<dbReference type="Proteomes" id="UP000199220">
    <property type="component" value="Unassembled WGS sequence"/>
</dbReference>
<keyword evidence="6" id="KW-1185">Reference proteome</keyword>
<keyword evidence="1" id="KW-0805">Transcription regulation</keyword>
<dbReference type="Pfam" id="PF07729">
    <property type="entry name" value="FCD"/>
    <property type="match status" value="1"/>
</dbReference>
<dbReference type="EMBL" id="FNTX01000001">
    <property type="protein sequence ID" value="SEE23645.1"/>
    <property type="molecule type" value="Genomic_DNA"/>
</dbReference>
<dbReference type="AlphaFoldDB" id="A0A1H5H702"/>
<dbReference type="STRING" id="648782.SAMN04488554_1872"/>
<keyword evidence="2 5" id="KW-0238">DNA-binding</keyword>
<accession>A0A1H5H702</accession>
<evidence type="ECO:0000256" key="2">
    <source>
        <dbReference type="ARBA" id="ARBA00023125"/>
    </source>
</evidence>
<evidence type="ECO:0000256" key="3">
    <source>
        <dbReference type="ARBA" id="ARBA00023163"/>
    </source>
</evidence>
<gene>
    <name evidence="5" type="ORF">SAMN04488554_1872</name>
</gene>
<protein>
    <submittedName>
        <fullName evidence="5">DNA-binding transcriptional regulator, GntR family</fullName>
    </submittedName>
</protein>
<evidence type="ECO:0000259" key="4">
    <source>
        <dbReference type="PROSITE" id="PS50949"/>
    </source>
</evidence>
<dbReference type="SUPFAM" id="SSF48008">
    <property type="entry name" value="GntR ligand-binding domain-like"/>
    <property type="match status" value="1"/>
</dbReference>
<sequence>MVEELRAVSLVDAVAESLRLAVISGTVESGAILTEQFVADRFSVARTTAKAAVERLVTDGFLQRTVHRSARVPVLSAADIGDLYDTRILLEVEALTRVAQRGEVPAEAEQRAAEVVLFAERGDHDRMASSDVAMHRALVEAAGSPRLTRMHATIMGEAHICMVQVQHRNLLHARTINAEHRAILDTIAAVDPVAAAESVRSHLVRARDQLLARYRELGNRTSSTEAPES</sequence>
<dbReference type="SUPFAM" id="SSF46785">
    <property type="entry name" value="Winged helix' DNA-binding domain"/>
    <property type="match status" value="1"/>
</dbReference>
<organism evidence="5 6">
    <name type="scientific">Ruania alba</name>
    <dbReference type="NCBI Taxonomy" id="648782"/>
    <lineage>
        <taxon>Bacteria</taxon>
        <taxon>Bacillati</taxon>
        <taxon>Actinomycetota</taxon>
        <taxon>Actinomycetes</taxon>
        <taxon>Micrococcales</taxon>
        <taxon>Ruaniaceae</taxon>
        <taxon>Ruania</taxon>
    </lineage>
</organism>
<dbReference type="SMART" id="SM00895">
    <property type="entry name" value="FCD"/>
    <property type="match status" value="1"/>
</dbReference>
<dbReference type="SMART" id="SM00345">
    <property type="entry name" value="HTH_GNTR"/>
    <property type="match status" value="1"/>
</dbReference>
<dbReference type="GO" id="GO:0003700">
    <property type="term" value="F:DNA-binding transcription factor activity"/>
    <property type="evidence" value="ECO:0007669"/>
    <property type="project" value="InterPro"/>
</dbReference>
<proteinExistence type="predicted"/>
<dbReference type="InterPro" id="IPR036390">
    <property type="entry name" value="WH_DNA-bd_sf"/>
</dbReference>
<dbReference type="Gene3D" id="1.20.120.530">
    <property type="entry name" value="GntR ligand-binding domain-like"/>
    <property type="match status" value="1"/>
</dbReference>
<dbReference type="InterPro" id="IPR036388">
    <property type="entry name" value="WH-like_DNA-bd_sf"/>
</dbReference>
<dbReference type="RefSeq" id="WP_089772663.1">
    <property type="nucleotide sequence ID" value="NZ_FNTX01000001.1"/>
</dbReference>
<dbReference type="PANTHER" id="PTHR43537:SF5">
    <property type="entry name" value="UXU OPERON TRANSCRIPTIONAL REGULATOR"/>
    <property type="match status" value="1"/>
</dbReference>
<dbReference type="PANTHER" id="PTHR43537">
    <property type="entry name" value="TRANSCRIPTIONAL REGULATOR, GNTR FAMILY"/>
    <property type="match status" value="1"/>
</dbReference>
<dbReference type="OrthoDB" id="5243844at2"/>
<evidence type="ECO:0000256" key="1">
    <source>
        <dbReference type="ARBA" id="ARBA00023015"/>
    </source>
</evidence>
<evidence type="ECO:0000313" key="6">
    <source>
        <dbReference type="Proteomes" id="UP000199220"/>
    </source>
</evidence>
<dbReference type="Pfam" id="PF00392">
    <property type="entry name" value="GntR"/>
    <property type="match status" value="1"/>
</dbReference>
<dbReference type="Gene3D" id="1.10.10.10">
    <property type="entry name" value="Winged helix-like DNA-binding domain superfamily/Winged helix DNA-binding domain"/>
    <property type="match status" value="1"/>
</dbReference>
<keyword evidence="3" id="KW-0804">Transcription</keyword>
<dbReference type="GO" id="GO:0003677">
    <property type="term" value="F:DNA binding"/>
    <property type="evidence" value="ECO:0007669"/>
    <property type="project" value="UniProtKB-KW"/>
</dbReference>
<evidence type="ECO:0000313" key="5">
    <source>
        <dbReference type="EMBL" id="SEE23645.1"/>
    </source>
</evidence>
<dbReference type="InterPro" id="IPR000524">
    <property type="entry name" value="Tscrpt_reg_HTH_GntR"/>
</dbReference>
<feature type="domain" description="HTH gntR-type" evidence="4">
    <location>
        <begin position="8"/>
        <end position="75"/>
    </location>
</feature>
<dbReference type="PROSITE" id="PS50949">
    <property type="entry name" value="HTH_GNTR"/>
    <property type="match status" value="1"/>
</dbReference>
<dbReference type="InterPro" id="IPR011711">
    <property type="entry name" value="GntR_C"/>
</dbReference>
<reference evidence="6" key="1">
    <citation type="submission" date="2016-10" db="EMBL/GenBank/DDBJ databases">
        <authorList>
            <person name="Varghese N."/>
            <person name="Submissions S."/>
        </authorList>
    </citation>
    <scope>NUCLEOTIDE SEQUENCE [LARGE SCALE GENOMIC DNA]</scope>
    <source>
        <strain evidence="6">DSM 21368</strain>
    </source>
</reference>